<feature type="compositionally biased region" description="Polar residues" evidence="1">
    <location>
        <begin position="32"/>
        <end position="41"/>
    </location>
</feature>
<dbReference type="EMBL" id="JANIIK010000042">
    <property type="protein sequence ID" value="KAJ3607123.1"/>
    <property type="molecule type" value="Genomic_DNA"/>
</dbReference>
<proteinExistence type="predicted"/>
<sequence length="164" mass="18200">MITYVQCLSSERQVSCWHGACYEEPSAGEHFQNTAMGNSLHSDVAPSPRPARTEGCLRKRLLSVSKVHQRQDSLWTPKTLLGPVGKGPPGQTRAYWDGKGSHYMGLEEFTKEGKEKKSTSVVVECHHKMALKHSKGACGDFPPALAVQIVMQLAYKEYVLVQDQ</sequence>
<dbReference type="OrthoDB" id="8879562at2759"/>
<comment type="caution">
    <text evidence="2">The sequence shown here is derived from an EMBL/GenBank/DDBJ whole genome shotgun (WGS) entry which is preliminary data.</text>
</comment>
<name>A0A9Q0IQY0_9TELE</name>
<organism evidence="2 3">
    <name type="scientific">Muraenolepis orangiensis</name>
    <name type="common">Patagonian moray cod</name>
    <dbReference type="NCBI Taxonomy" id="630683"/>
    <lineage>
        <taxon>Eukaryota</taxon>
        <taxon>Metazoa</taxon>
        <taxon>Chordata</taxon>
        <taxon>Craniata</taxon>
        <taxon>Vertebrata</taxon>
        <taxon>Euteleostomi</taxon>
        <taxon>Actinopterygii</taxon>
        <taxon>Neopterygii</taxon>
        <taxon>Teleostei</taxon>
        <taxon>Neoteleostei</taxon>
        <taxon>Acanthomorphata</taxon>
        <taxon>Zeiogadaria</taxon>
        <taxon>Gadariae</taxon>
        <taxon>Gadiformes</taxon>
        <taxon>Muraenolepidoidei</taxon>
        <taxon>Muraenolepididae</taxon>
        <taxon>Muraenolepis</taxon>
    </lineage>
</organism>
<accession>A0A9Q0IQY0</accession>
<dbReference type="Proteomes" id="UP001148018">
    <property type="component" value="Unassembled WGS sequence"/>
</dbReference>
<dbReference type="AlphaFoldDB" id="A0A9Q0IQY0"/>
<reference evidence="2" key="1">
    <citation type="submission" date="2022-07" db="EMBL/GenBank/DDBJ databases">
        <title>Chromosome-level genome of Muraenolepis orangiensis.</title>
        <authorList>
            <person name="Kim J."/>
        </authorList>
    </citation>
    <scope>NUCLEOTIDE SEQUENCE</scope>
    <source>
        <strain evidence="2">KU_S4_2022</strain>
        <tissue evidence="2">Muscle</tissue>
    </source>
</reference>
<evidence type="ECO:0000313" key="2">
    <source>
        <dbReference type="EMBL" id="KAJ3607123.1"/>
    </source>
</evidence>
<keyword evidence="3" id="KW-1185">Reference proteome</keyword>
<evidence type="ECO:0000313" key="3">
    <source>
        <dbReference type="Proteomes" id="UP001148018"/>
    </source>
</evidence>
<gene>
    <name evidence="2" type="ORF">NHX12_026637</name>
</gene>
<protein>
    <submittedName>
        <fullName evidence="2">Uncharacterized protein</fullName>
    </submittedName>
</protein>
<evidence type="ECO:0000256" key="1">
    <source>
        <dbReference type="SAM" id="MobiDB-lite"/>
    </source>
</evidence>
<feature type="region of interest" description="Disordered" evidence="1">
    <location>
        <begin position="32"/>
        <end position="52"/>
    </location>
</feature>